<dbReference type="Gene3D" id="3.40.525.10">
    <property type="entry name" value="CRAL-TRIO lipid binding domain"/>
    <property type="match status" value="1"/>
</dbReference>
<gene>
    <name evidence="2" type="ORF">MCOR_6951</name>
</gene>
<dbReference type="SUPFAM" id="SSF46938">
    <property type="entry name" value="CRAL/TRIO N-terminal domain"/>
    <property type="match status" value="1"/>
</dbReference>
<dbReference type="InterPro" id="IPR011074">
    <property type="entry name" value="CRAL/TRIO_N_dom"/>
</dbReference>
<dbReference type="OrthoDB" id="7837562at2759"/>
<accession>A0A6J8AFI9</accession>
<dbReference type="Proteomes" id="UP000507470">
    <property type="component" value="Unassembled WGS sequence"/>
</dbReference>
<dbReference type="SMART" id="SM01100">
    <property type="entry name" value="CRAL_TRIO_N"/>
    <property type="match status" value="1"/>
</dbReference>
<dbReference type="CDD" id="cd00170">
    <property type="entry name" value="SEC14"/>
    <property type="match status" value="1"/>
</dbReference>
<evidence type="ECO:0000313" key="3">
    <source>
        <dbReference type="Proteomes" id="UP000507470"/>
    </source>
</evidence>
<keyword evidence="3" id="KW-1185">Reference proteome</keyword>
<dbReference type="PANTHER" id="PTHR10174:SF208">
    <property type="entry name" value="CRAL-TRIO DOMAIN-CONTAINING PROTEIN DDB_G0278031"/>
    <property type="match status" value="1"/>
</dbReference>
<dbReference type="Pfam" id="PF03765">
    <property type="entry name" value="CRAL_TRIO_N"/>
    <property type="match status" value="1"/>
</dbReference>
<proteinExistence type="predicted"/>
<dbReference type="InterPro" id="IPR009057">
    <property type="entry name" value="Homeodomain-like_sf"/>
</dbReference>
<evidence type="ECO:0000259" key="1">
    <source>
        <dbReference type="SMART" id="SM01100"/>
    </source>
</evidence>
<dbReference type="Gene3D" id="1.10.10.60">
    <property type="entry name" value="Homeodomain-like"/>
    <property type="match status" value="1"/>
</dbReference>
<dbReference type="AlphaFoldDB" id="A0A6J8AFI9"/>
<dbReference type="EMBL" id="CACVKT020001346">
    <property type="protein sequence ID" value="CAC5366814.1"/>
    <property type="molecule type" value="Genomic_DNA"/>
</dbReference>
<name>A0A6J8AFI9_MYTCO</name>
<sequence length="285" mass="32918">MAEFGWGISEELKKKAKRELNEDPNEIKDAILGVREQIITRPDITFLRTDDTFILRFLRARKFDTFEAFKLYGRYFEFRQDNPDIFKKFQASETGIKDALLDGLPGVLPNHDHFGRKIFVLYSANWDNGRYGLDSIYRSILLTLEKLIDDDEAQINGFVVIVDWSQFTFKQSMWLSPKVLKQMIEGLQLVLSKKSPDFASNQVSIFKVMPKQRKTPKKRKSYTSESLQKAVNDVKYNNISLRKASIKYGVPVMTIHDHIAGKVDDGAKPGRPTVLSFEVERKIVE</sequence>
<dbReference type="Pfam" id="PF00650">
    <property type="entry name" value="CRAL_TRIO"/>
    <property type="match status" value="1"/>
</dbReference>
<dbReference type="GO" id="GO:0003677">
    <property type="term" value="F:DNA binding"/>
    <property type="evidence" value="ECO:0007669"/>
    <property type="project" value="InterPro"/>
</dbReference>
<reference evidence="2 3" key="1">
    <citation type="submission" date="2020-06" db="EMBL/GenBank/DDBJ databases">
        <authorList>
            <person name="Li R."/>
            <person name="Bekaert M."/>
        </authorList>
    </citation>
    <scope>NUCLEOTIDE SEQUENCE [LARGE SCALE GENOMIC DNA]</scope>
    <source>
        <strain evidence="3">wild</strain>
    </source>
</reference>
<dbReference type="PANTHER" id="PTHR10174">
    <property type="entry name" value="ALPHA-TOCOPHEROL TRANSFER PROTEIN-RELATED"/>
    <property type="match status" value="1"/>
</dbReference>
<feature type="domain" description="CRAL/TRIO N-terminal" evidence="1">
    <location>
        <begin position="50"/>
        <end position="75"/>
    </location>
</feature>
<dbReference type="InterPro" id="IPR036273">
    <property type="entry name" value="CRAL/TRIO_N_dom_sf"/>
</dbReference>
<dbReference type="PRINTS" id="PR00180">
    <property type="entry name" value="CRETINALDHBP"/>
</dbReference>
<dbReference type="InterPro" id="IPR036865">
    <property type="entry name" value="CRAL-TRIO_dom_sf"/>
</dbReference>
<protein>
    <submittedName>
        <fullName evidence="2">Clavesin-2,Clavesin-1</fullName>
    </submittedName>
</protein>
<dbReference type="Gene3D" id="1.10.8.20">
    <property type="entry name" value="N-terminal domain of phosphatidylinositol transfer protein sec14p"/>
    <property type="match status" value="1"/>
</dbReference>
<dbReference type="InterPro" id="IPR001251">
    <property type="entry name" value="CRAL-TRIO_dom"/>
</dbReference>
<dbReference type="GO" id="GO:1902936">
    <property type="term" value="F:phosphatidylinositol bisphosphate binding"/>
    <property type="evidence" value="ECO:0007669"/>
    <property type="project" value="TreeGrafter"/>
</dbReference>
<dbReference type="SUPFAM" id="SSF52087">
    <property type="entry name" value="CRAL/TRIO domain"/>
    <property type="match status" value="1"/>
</dbReference>
<dbReference type="GO" id="GO:0016020">
    <property type="term" value="C:membrane"/>
    <property type="evidence" value="ECO:0007669"/>
    <property type="project" value="TreeGrafter"/>
</dbReference>
<evidence type="ECO:0000313" key="2">
    <source>
        <dbReference type="EMBL" id="CAC5366814.1"/>
    </source>
</evidence>
<organism evidence="2 3">
    <name type="scientific">Mytilus coruscus</name>
    <name type="common">Sea mussel</name>
    <dbReference type="NCBI Taxonomy" id="42192"/>
    <lineage>
        <taxon>Eukaryota</taxon>
        <taxon>Metazoa</taxon>
        <taxon>Spiralia</taxon>
        <taxon>Lophotrochozoa</taxon>
        <taxon>Mollusca</taxon>
        <taxon>Bivalvia</taxon>
        <taxon>Autobranchia</taxon>
        <taxon>Pteriomorphia</taxon>
        <taxon>Mytilida</taxon>
        <taxon>Mytiloidea</taxon>
        <taxon>Mytilidae</taxon>
        <taxon>Mytilinae</taxon>
        <taxon>Mytilus</taxon>
    </lineage>
</organism>
<dbReference type="Pfam" id="PF05225">
    <property type="entry name" value="HTH_psq"/>
    <property type="match status" value="1"/>
</dbReference>
<dbReference type="SUPFAM" id="SSF46689">
    <property type="entry name" value="Homeodomain-like"/>
    <property type="match status" value="1"/>
</dbReference>
<dbReference type="InterPro" id="IPR007889">
    <property type="entry name" value="HTH_Psq"/>
</dbReference>